<reference evidence="2" key="2">
    <citation type="submission" date="2025-08" db="UniProtKB">
        <authorList>
            <consortium name="Ensembl"/>
        </authorList>
    </citation>
    <scope>IDENTIFICATION</scope>
</reference>
<reference evidence="2" key="1">
    <citation type="submission" date="2019-06" db="EMBL/GenBank/DDBJ databases">
        <authorList>
            <consortium name="Wellcome Sanger Institute Data Sharing"/>
        </authorList>
    </citation>
    <scope>NUCLEOTIDE SEQUENCE [LARGE SCALE GENOMIC DNA]</scope>
</reference>
<dbReference type="GeneTree" id="ENSGT00940000155311"/>
<evidence type="ECO:0000256" key="1">
    <source>
        <dbReference type="SAM" id="SignalP"/>
    </source>
</evidence>
<organism evidence="2 3">
    <name type="scientific">Myripristis murdjan</name>
    <name type="common">pinecone soldierfish</name>
    <dbReference type="NCBI Taxonomy" id="586833"/>
    <lineage>
        <taxon>Eukaryota</taxon>
        <taxon>Metazoa</taxon>
        <taxon>Chordata</taxon>
        <taxon>Craniata</taxon>
        <taxon>Vertebrata</taxon>
        <taxon>Euteleostomi</taxon>
        <taxon>Actinopterygii</taxon>
        <taxon>Neopterygii</taxon>
        <taxon>Teleostei</taxon>
        <taxon>Neoteleostei</taxon>
        <taxon>Acanthomorphata</taxon>
        <taxon>Holocentriformes</taxon>
        <taxon>Holocentridae</taxon>
        <taxon>Myripristis</taxon>
    </lineage>
</organism>
<accession>A0A668AFV8</accession>
<feature type="chain" id="PRO_5025468714" evidence="1">
    <location>
        <begin position="23"/>
        <end position="109"/>
    </location>
</feature>
<sequence>MHPISILLLLACVTPLPAPSVAVPFQQRGLPVLSKTIDAEGSGYEEGPPAEQPTCPFGCQCNLRVVQCSDLANYMLTTTKCSRVTQTIATQHYLVFTKLQSDYKSSFST</sequence>
<dbReference type="Proteomes" id="UP000472263">
    <property type="component" value="Chromosome 7"/>
</dbReference>
<proteinExistence type="predicted"/>
<dbReference type="AlphaFoldDB" id="A0A668AFV8"/>
<keyword evidence="1" id="KW-0732">Signal</keyword>
<dbReference type="Ensembl" id="ENSMMDT00005047788.1">
    <property type="protein sequence ID" value="ENSMMDP00005046854.1"/>
    <property type="gene ID" value="ENSMMDG00005021252.1"/>
</dbReference>
<feature type="signal peptide" evidence="1">
    <location>
        <begin position="1"/>
        <end position="22"/>
    </location>
</feature>
<protein>
    <submittedName>
        <fullName evidence="2">Biglycan a</fullName>
    </submittedName>
</protein>
<evidence type="ECO:0000313" key="2">
    <source>
        <dbReference type="Ensembl" id="ENSMMDP00005046854.1"/>
    </source>
</evidence>
<evidence type="ECO:0000313" key="3">
    <source>
        <dbReference type="Proteomes" id="UP000472263"/>
    </source>
</evidence>
<gene>
    <name evidence="2" type="primary">BGN</name>
    <name evidence="2" type="synonym">bgna</name>
</gene>
<keyword evidence="3" id="KW-1185">Reference proteome</keyword>
<name>A0A668AFV8_9TELE</name>
<reference evidence="2" key="3">
    <citation type="submission" date="2025-09" db="UniProtKB">
        <authorList>
            <consortium name="Ensembl"/>
        </authorList>
    </citation>
    <scope>IDENTIFICATION</scope>
</reference>